<protein>
    <recommendedName>
        <fullName evidence="4">Disease resistance R13L4/SHOC-2-like LRR domain-containing protein</fullName>
    </recommendedName>
</protein>
<sequence length="490" mass="54685">MNLLRRPLPPIKTAHYRTLPSHTPEDHAELSESTCRPQTLREDDDGVVPVISGFSQHPQRAAPAPRPPRPPDLFCLNDFLQVSGSGRGSADGLRSTVLSRCNYRKLLRLFLSELHCGWQDAVANQTLSCEGLSPPTRRIPRRQIICELAAMVQMEARAQNSFRSKSGVCRPSEDESVDQQWTTLERQTEHTQHEACTVLLNAVTSKHFQNSRRSRSPFRRAGEQDVISASELAVLDCITRGGTRLSFKAHFICDLPDVSSLSEHLQYLNLSFNDLTQVPQEVCDLHQLQVLKMRNNPIEELPAQISKLHKLQTLVVSFCKITQLPKQLYSLPSLQHLDMSYNLLTSLSSDIRHLRSLRSLNVEGNQLVALPTGLLHVSVSELRMSGNYTHVLLWSENSCNSPQTLLHTAAHTLAHTLAQQRYTHLPPAARVILNSAGVCDACMGPMFGAGLRLIRPVHGVFGLPSVPVLFCCCSPACLHRHRNHKQPDAV</sequence>
<dbReference type="PANTHER" id="PTHR48051:SF46">
    <property type="entry name" value="LEUCINE RICH REPEAT-CONTAINING DOMAIN PROTEIN"/>
    <property type="match status" value="1"/>
</dbReference>
<dbReference type="SMART" id="SM00369">
    <property type="entry name" value="LRR_TYP"/>
    <property type="match status" value="5"/>
</dbReference>
<keyword evidence="1" id="KW-0433">Leucine-rich repeat</keyword>
<dbReference type="InterPro" id="IPR032675">
    <property type="entry name" value="LRR_dom_sf"/>
</dbReference>
<dbReference type="PANTHER" id="PTHR48051">
    <property type="match status" value="1"/>
</dbReference>
<evidence type="ECO:0000256" key="3">
    <source>
        <dbReference type="SAM" id="MobiDB-lite"/>
    </source>
</evidence>
<organism evidence="5 6">
    <name type="scientific">Cyprinus carpio carpio</name>
    <dbReference type="NCBI Taxonomy" id="630221"/>
    <lineage>
        <taxon>Eukaryota</taxon>
        <taxon>Metazoa</taxon>
        <taxon>Chordata</taxon>
        <taxon>Craniata</taxon>
        <taxon>Vertebrata</taxon>
        <taxon>Euteleostomi</taxon>
        <taxon>Actinopterygii</taxon>
        <taxon>Neopterygii</taxon>
        <taxon>Teleostei</taxon>
        <taxon>Ostariophysi</taxon>
        <taxon>Cypriniformes</taxon>
        <taxon>Cyprinidae</taxon>
        <taxon>Cyprininae</taxon>
        <taxon>Cyprinus</taxon>
    </lineage>
</organism>
<feature type="region of interest" description="Disordered" evidence="3">
    <location>
        <begin position="1"/>
        <end position="68"/>
    </location>
</feature>
<dbReference type="Proteomes" id="UP001108240">
    <property type="component" value="Unplaced"/>
</dbReference>
<evidence type="ECO:0000313" key="5">
    <source>
        <dbReference type="Ensembl" id="ENSCCRP00000160279.1"/>
    </source>
</evidence>
<dbReference type="InterPro" id="IPR055414">
    <property type="entry name" value="LRR_R13L4/SHOC2-like"/>
</dbReference>
<reference evidence="5" key="2">
    <citation type="submission" date="2025-09" db="UniProtKB">
        <authorList>
            <consortium name="Ensembl"/>
        </authorList>
    </citation>
    <scope>IDENTIFICATION</scope>
</reference>
<evidence type="ECO:0000259" key="4">
    <source>
        <dbReference type="Pfam" id="PF23598"/>
    </source>
</evidence>
<dbReference type="SMART" id="SM00364">
    <property type="entry name" value="LRR_BAC"/>
    <property type="match status" value="5"/>
</dbReference>
<keyword evidence="2" id="KW-0677">Repeat</keyword>
<evidence type="ECO:0000256" key="2">
    <source>
        <dbReference type="ARBA" id="ARBA00022737"/>
    </source>
</evidence>
<dbReference type="OMA" id="FWKENTR"/>
<evidence type="ECO:0000256" key="1">
    <source>
        <dbReference type="ARBA" id="ARBA00022614"/>
    </source>
</evidence>
<dbReference type="Ensembl" id="ENSCCRT00000119079.1">
    <property type="protein sequence ID" value="ENSCCRP00000160279.1"/>
    <property type="gene ID" value="ENSCCRG00000082855.1"/>
</dbReference>
<dbReference type="Gene3D" id="3.80.10.10">
    <property type="entry name" value="Ribonuclease Inhibitor"/>
    <property type="match status" value="1"/>
</dbReference>
<dbReference type="PROSITE" id="PS51450">
    <property type="entry name" value="LRR"/>
    <property type="match status" value="2"/>
</dbReference>
<evidence type="ECO:0000313" key="6">
    <source>
        <dbReference type="Proteomes" id="UP001108240"/>
    </source>
</evidence>
<dbReference type="InterPro" id="IPR003591">
    <property type="entry name" value="Leu-rich_rpt_typical-subtyp"/>
</dbReference>
<dbReference type="Pfam" id="PF23598">
    <property type="entry name" value="LRR_14"/>
    <property type="match status" value="1"/>
</dbReference>
<keyword evidence="6" id="KW-1185">Reference proteome</keyword>
<proteinExistence type="predicted"/>
<accession>A0A9J8BQQ4</accession>
<dbReference type="InterPro" id="IPR001611">
    <property type="entry name" value="Leu-rich_rpt"/>
</dbReference>
<reference evidence="5" key="1">
    <citation type="submission" date="2025-08" db="UniProtKB">
        <authorList>
            <consortium name="Ensembl"/>
        </authorList>
    </citation>
    <scope>IDENTIFICATION</scope>
</reference>
<dbReference type="GeneTree" id="ENSGT00940000173214"/>
<dbReference type="GO" id="GO:0005737">
    <property type="term" value="C:cytoplasm"/>
    <property type="evidence" value="ECO:0007669"/>
    <property type="project" value="TreeGrafter"/>
</dbReference>
<dbReference type="AlphaFoldDB" id="A0A9J8BQQ4"/>
<name>A0A9J8BQQ4_CYPCA</name>
<dbReference type="InterPro" id="IPR050216">
    <property type="entry name" value="LRR_domain-containing"/>
</dbReference>
<feature type="domain" description="Disease resistance R13L4/SHOC-2-like LRR" evidence="4">
    <location>
        <begin position="253"/>
        <end position="365"/>
    </location>
</feature>
<dbReference type="SUPFAM" id="SSF52058">
    <property type="entry name" value="L domain-like"/>
    <property type="match status" value="1"/>
</dbReference>